<name>A0A433NDV3_CHLFR</name>
<proteinExistence type="predicted"/>
<dbReference type="PANTHER" id="PTHR43214">
    <property type="entry name" value="TWO-COMPONENT RESPONSE REGULATOR"/>
    <property type="match status" value="1"/>
</dbReference>
<evidence type="ECO:0000259" key="3">
    <source>
        <dbReference type="PROSITE" id="PS50110"/>
    </source>
</evidence>
<dbReference type="Proteomes" id="UP000268857">
    <property type="component" value="Unassembled WGS sequence"/>
</dbReference>
<dbReference type="RefSeq" id="WP_016873905.1">
    <property type="nucleotide sequence ID" value="NZ_AJLN01000050.1"/>
</dbReference>
<organism evidence="4 5">
    <name type="scientific">Chlorogloeopsis fritschii PCC 6912</name>
    <dbReference type="NCBI Taxonomy" id="211165"/>
    <lineage>
        <taxon>Bacteria</taxon>
        <taxon>Bacillati</taxon>
        <taxon>Cyanobacteriota</taxon>
        <taxon>Cyanophyceae</taxon>
        <taxon>Nostocales</taxon>
        <taxon>Chlorogloeopsidaceae</taxon>
        <taxon>Chlorogloeopsis</taxon>
    </lineage>
</organism>
<dbReference type="STRING" id="211165.GCA_000317285_01350"/>
<feature type="modified residue" description="4-aspartylphosphate" evidence="2">
    <location>
        <position position="63"/>
    </location>
</feature>
<dbReference type="PANTHER" id="PTHR43214:SF43">
    <property type="entry name" value="TWO-COMPONENT RESPONSE REGULATOR"/>
    <property type="match status" value="1"/>
</dbReference>
<keyword evidence="5" id="KW-1185">Reference proteome</keyword>
<dbReference type="InterPro" id="IPR039420">
    <property type="entry name" value="WalR-like"/>
</dbReference>
<dbReference type="SUPFAM" id="SSF52172">
    <property type="entry name" value="CheY-like"/>
    <property type="match status" value="1"/>
</dbReference>
<dbReference type="InterPro" id="IPR036388">
    <property type="entry name" value="WH-like_DNA-bd_sf"/>
</dbReference>
<dbReference type="Gene3D" id="1.10.10.10">
    <property type="entry name" value="Winged helix-like DNA-binding domain superfamily/Winged helix DNA-binding domain"/>
    <property type="match status" value="1"/>
</dbReference>
<dbReference type="Gene3D" id="3.40.50.2300">
    <property type="match status" value="1"/>
</dbReference>
<dbReference type="PROSITE" id="PS50110">
    <property type="entry name" value="RESPONSE_REGULATORY"/>
    <property type="match status" value="1"/>
</dbReference>
<keyword evidence="2" id="KW-0597">Phosphoprotein</keyword>
<dbReference type="GO" id="GO:0000160">
    <property type="term" value="P:phosphorelay signal transduction system"/>
    <property type="evidence" value="ECO:0007669"/>
    <property type="project" value="InterPro"/>
</dbReference>
<evidence type="ECO:0000313" key="4">
    <source>
        <dbReference type="EMBL" id="RUR80236.1"/>
    </source>
</evidence>
<evidence type="ECO:0000313" key="5">
    <source>
        <dbReference type="Proteomes" id="UP000268857"/>
    </source>
</evidence>
<sequence>MRQVLSRTALLKILVIDDHESVLGGTIDVLRNKYPDAEFITALTAQQALSQVSSIQPDLVVMDLSLPESSGKTARPETGVKLLRTLMLHYSSLNIVVQSAHVRTLVRIRPDIDVHKGGFTVADKSLASQEMLTRVDWALQGLTHTKDIKGIHSGLEVKPEWLRVLTLAFEEGLTDKAIAERMCVGERMVRHYWSKLQDALDVYPEEGKNMRIQTEMRAREEGLID</sequence>
<dbReference type="OrthoDB" id="495017at2"/>
<gene>
    <name evidence="4" type="ORF">PCC6912_30960</name>
</gene>
<dbReference type="Pfam" id="PF00072">
    <property type="entry name" value="Response_reg"/>
    <property type="match status" value="1"/>
</dbReference>
<dbReference type="InterPro" id="IPR001789">
    <property type="entry name" value="Sig_transdc_resp-reg_receiver"/>
</dbReference>
<dbReference type="InterPro" id="IPR011006">
    <property type="entry name" value="CheY-like_superfamily"/>
</dbReference>
<feature type="domain" description="Response regulatory" evidence="3">
    <location>
        <begin position="12"/>
        <end position="139"/>
    </location>
</feature>
<dbReference type="SMART" id="SM00448">
    <property type="entry name" value="REC"/>
    <property type="match status" value="1"/>
</dbReference>
<comment type="caution">
    <text evidence="4">The sequence shown here is derived from an EMBL/GenBank/DDBJ whole genome shotgun (WGS) entry which is preliminary data.</text>
</comment>
<keyword evidence="1 4" id="KW-0238">DNA-binding</keyword>
<dbReference type="EMBL" id="RSCJ01000011">
    <property type="protein sequence ID" value="RUR80236.1"/>
    <property type="molecule type" value="Genomic_DNA"/>
</dbReference>
<evidence type="ECO:0000256" key="1">
    <source>
        <dbReference type="ARBA" id="ARBA00023125"/>
    </source>
</evidence>
<evidence type="ECO:0000256" key="2">
    <source>
        <dbReference type="PROSITE-ProRule" id="PRU00169"/>
    </source>
</evidence>
<reference evidence="4 5" key="1">
    <citation type="journal article" date="2019" name="Genome Biol. Evol.">
        <title>Day and night: Metabolic profiles and evolutionary relationships of six axenic non-marine cyanobacteria.</title>
        <authorList>
            <person name="Will S.E."/>
            <person name="Henke P."/>
            <person name="Boedeker C."/>
            <person name="Huang S."/>
            <person name="Brinkmann H."/>
            <person name="Rohde M."/>
            <person name="Jarek M."/>
            <person name="Friedl T."/>
            <person name="Seufert S."/>
            <person name="Schumacher M."/>
            <person name="Overmann J."/>
            <person name="Neumann-Schaal M."/>
            <person name="Petersen J."/>
        </authorList>
    </citation>
    <scope>NUCLEOTIDE SEQUENCE [LARGE SCALE GENOMIC DNA]</scope>
    <source>
        <strain evidence="4 5">PCC 6912</strain>
    </source>
</reference>
<dbReference type="AlphaFoldDB" id="A0A433NDV3"/>
<dbReference type="GO" id="GO:0003677">
    <property type="term" value="F:DNA binding"/>
    <property type="evidence" value="ECO:0007669"/>
    <property type="project" value="UniProtKB-KW"/>
</dbReference>
<protein>
    <submittedName>
        <fullName evidence="4">DNA-binding response regulator</fullName>
    </submittedName>
</protein>
<accession>A0A433NDV3</accession>